<keyword evidence="2" id="KW-0732">Signal</keyword>
<evidence type="ECO:0000259" key="3">
    <source>
        <dbReference type="Pfam" id="PF20568"/>
    </source>
</evidence>
<protein>
    <recommendedName>
        <fullName evidence="3">DUF6777 domain-containing protein</fullName>
    </recommendedName>
</protein>
<feature type="domain" description="DUF6777" evidence="3">
    <location>
        <begin position="83"/>
        <end position="245"/>
    </location>
</feature>
<evidence type="ECO:0000256" key="2">
    <source>
        <dbReference type="SAM" id="SignalP"/>
    </source>
</evidence>
<dbReference type="InterPro" id="IPR046704">
    <property type="entry name" value="DUF6777"/>
</dbReference>
<proteinExistence type="predicted"/>
<feature type="compositionally biased region" description="Basic and acidic residues" evidence="1">
    <location>
        <begin position="243"/>
        <end position="255"/>
    </location>
</feature>
<dbReference type="PROSITE" id="PS51257">
    <property type="entry name" value="PROKAR_LIPOPROTEIN"/>
    <property type="match status" value="1"/>
</dbReference>
<keyword evidence="5" id="KW-1185">Reference proteome</keyword>
<dbReference type="EMBL" id="BLWC01000001">
    <property type="protein sequence ID" value="GFN00666.1"/>
    <property type="molecule type" value="Genomic_DNA"/>
</dbReference>
<evidence type="ECO:0000256" key="1">
    <source>
        <dbReference type="SAM" id="MobiDB-lite"/>
    </source>
</evidence>
<evidence type="ECO:0000313" key="4">
    <source>
        <dbReference type="EMBL" id="GFN00666.1"/>
    </source>
</evidence>
<feature type="region of interest" description="Disordered" evidence="1">
    <location>
        <begin position="47"/>
        <end position="77"/>
    </location>
</feature>
<gene>
    <name evidence="4" type="ORF">Sfulv_54760</name>
</gene>
<feature type="compositionally biased region" description="Pro residues" evidence="1">
    <location>
        <begin position="278"/>
        <end position="288"/>
    </location>
</feature>
<organism evidence="4 5">
    <name type="scientific">Streptomyces fulvorobeus</name>
    <dbReference type="NCBI Taxonomy" id="284028"/>
    <lineage>
        <taxon>Bacteria</taxon>
        <taxon>Bacillati</taxon>
        <taxon>Actinomycetota</taxon>
        <taxon>Actinomycetes</taxon>
        <taxon>Kitasatosporales</taxon>
        <taxon>Streptomycetaceae</taxon>
        <taxon>Streptomyces</taxon>
    </lineage>
</organism>
<comment type="caution">
    <text evidence="4">The sequence shown here is derived from an EMBL/GenBank/DDBJ whole genome shotgun (WGS) entry which is preliminary data.</text>
</comment>
<feature type="region of interest" description="Disordered" evidence="1">
    <location>
        <begin position="241"/>
        <end position="392"/>
    </location>
</feature>
<name>A0A7J0CDX3_9ACTN</name>
<dbReference type="Proteomes" id="UP000498980">
    <property type="component" value="Unassembled WGS sequence"/>
</dbReference>
<dbReference type="RefSeq" id="WP_173316904.1">
    <property type="nucleotide sequence ID" value="NZ_BLWC01000001.1"/>
</dbReference>
<sequence length="392" mass="41110">MRSPRRPRRTALAALTAGVLLVAGCAGGPGSGGNGTPGTAGAKELVLQPAGAPGPDPFTGSTAASPPPAATASPAALTGVTARTVPGSTPGLYGGTRSVASCDIGEQARLLADDRAKARAFARGAGIREKEIPAFLRGLTPVLLRADIRVTGHGYADGAPTAFQSVLQAGTAVLADTHGTPRVRCACGNPLGVPVVMKGSLTYRGEEWAGYDPNRVLVIEPSTRAITHFVLVDVADNTWIERPAGDDGGRDRSPDDPPPFDPGEGIVPSPTASAAEPSVPPLPRPALPVPRRRPPSPWTRWRTPRRTCRGRKRWTRPPPSRRRLRPALPTSSVTRAGSSLPMSSTRGRRSRRCPVRPMPPNPSAAEGGRPDEERRWGGRGPIARRIGQLMAE</sequence>
<feature type="chain" id="PRO_5039422856" description="DUF6777 domain-containing protein" evidence="2">
    <location>
        <begin position="29"/>
        <end position="392"/>
    </location>
</feature>
<dbReference type="AlphaFoldDB" id="A0A7J0CDX3"/>
<dbReference type="Pfam" id="PF20568">
    <property type="entry name" value="DUF6777"/>
    <property type="match status" value="1"/>
</dbReference>
<feature type="signal peptide" evidence="2">
    <location>
        <begin position="1"/>
        <end position="28"/>
    </location>
</feature>
<accession>A0A7J0CDX3</accession>
<evidence type="ECO:0000313" key="5">
    <source>
        <dbReference type="Proteomes" id="UP000498980"/>
    </source>
</evidence>
<feature type="compositionally biased region" description="Basic residues" evidence="1">
    <location>
        <begin position="302"/>
        <end position="325"/>
    </location>
</feature>
<reference evidence="4 5" key="1">
    <citation type="submission" date="2020-05" db="EMBL/GenBank/DDBJ databases">
        <title>Whole genome shotgun sequence of Streptomyces fulvorobeus NBRC 15897.</title>
        <authorList>
            <person name="Komaki H."/>
            <person name="Tamura T."/>
        </authorList>
    </citation>
    <scope>NUCLEOTIDE SEQUENCE [LARGE SCALE GENOMIC DNA]</scope>
    <source>
        <strain evidence="4 5">NBRC 15897</strain>
    </source>
</reference>